<dbReference type="AlphaFoldDB" id="C6LBT5"/>
<keyword evidence="2" id="KW-1185">Reference proteome</keyword>
<protein>
    <submittedName>
        <fullName evidence="1">Uncharacterized protein</fullName>
    </submittedName>
</protein>
<evidence type="ECO:0000313" key="1">
    <source>
        <dbReference type="EMBL" id="EET61888.1"/>
    </source>
</evidence>
<sequence>MLIFSTSIIMKQKQSECFSSILNVQSTEKSMEAYFNDNAGAAAPP</sequence>
<proteinExistence type="predicted"/>
<dbReference type="EMBL" id="ACCL02000004">
    <property type="protein sequence ID" value="EET61888.1"/>
    <property type="molecule type" value="Genomic_DNA"/>
</dbReference>
<reference evidence="1" key="1">
    <citation type="submission" date="2009-07" db="EMBL/GenBank/DDBJ databases">
        <authorList>
            <person name="Weinstock G."/>
            <person name="Sodergren E."/>
            <person name="Clifton S."/>
            <person name="Fulton L."/>
            <person name="Fulton B."/>
            <person name="Courtney L."/>
            <person name="Fronick C."/>
            <person name="Harrison M."/>
            <person name="Strong C."/>
            <person name="Farmer C."/>
            <person name="Delahaunty K."/>
            <person name="Markovic C."/>
            <person name="Hall O."/>
            <person name="Minx P."/>
            <person name="Tomlinson C."/>
            <person name="Mitreva M."/>
            <person name="Nelson J."/>
            <person name="Hou S."/>
            <person name="Wollam A."/>
            <person name="Pepin K.H."/>
            <person name="Johnson M."/>
            <person name="Bhonagiri V."/>
            <person name="Nash W.E."/>
            <person name="Warren W."/>
            <person name="Chinwalla A."/>
            <person name="Mardis E.R."/>
            <person name="Wilson R.K."/>
        </authorList>
    </citation>
    <scope>NUCLEOTIDE SEQUENCE [LARGE SCALE GENOMIC DNA]</scope>
    <source>
        <strain evidence="1">DSM 14469</strain>
    </source>
</reference>
<evidence type="ECO:0000313" key="2">
    <source>
        <dbReference type="Proteomes" id="UP000005561"/>
    </source>
</evidence>
<accession>C6LBT5</accession>
<dbReference type="Proteomes" id="UP000005561">
    <property type="component" value="Unassembled WGS sequence"/>
</dbReference>
<organism evidence="1 2">
    <name type="scientific">Marvinbryantia formatexigens DSM 14469</name>
    <dbReference type="NCBI Taxonomy" id="478749"/>
    <lineage>
        <taxon>Bacteria</taxon>
        <taxon>Bacillati</taxon>
        <taxon>Bacillota</taxon>
        <taxon>Clostridia</taxon>
        <taxon>Lachnospirales</taxon>
        <taxon>Lachnospiraceae</taxon>
        <taxon>Marvinbryantia</taxon>
    </lineage>
</organism>
<name>C6LBT5_9FIRM</name>
<comment type="caution">
    <text evidence="1">The sequence shown here is derived from an EMBL/GenBank/DDBJ whole genome shotgun (WGS) entry which is preliminary data.</text>
</comment>
<gene>
    <name evidence="1" type="ORF">BRYFOR_06080</name>
</gene>